<gene>
    <name evidence="2" type="ORF">IV454_11225</name>
</gene>
<accession>A0AA48WGK7</accession>
<feature type="signal peptide" evidence="1">
    <location>
        <begin position="1"/>
        <end position="20"/>
    </location>
</feature>
<sequence length="179" mass="19358">MNHVRPLALALLVAVSQASAQDVLLAGKAQRVVLLAYGAEGCPDPCEARKPQSDASQWVCINNGGGCESMEVKVEQVFWGDAGGTTRVFKQGIGEWGPRFTDWRGQVVVNQEGGSISWSPAHVRAGKIHIESKKLRSVRNIKTSDLDPDEDDLVALDSLLKRVRQSTEGQQAPNVGGRK</sequence>
<evidence type="ECO:0000256" key="1">
    <source>
        <dbReference type="SAM" id="SignalP"/>
    </source>
</evidence>
<feature type="chain" id="PRO_5045939039" evidence="1">
    <location>
        <begin position="21"/>
        <end position="179"/>
    </location>
</feature>
<reference evidence="2 3" key="1">
    <citation type="submission" date="2020-11" db="EMBL/GenBank/DDBJ databases">
        <authorList>
            <person name="Sun Q."/>
        </authorList>
    </citation>
    <scope>NUCLEOTIDE SEQUENCE [LARGE SCALE GENOMIC DNA]</scope>
    <source>
        <strain evidence="2 3">P8398</strain>
    </source>
</reference>
<keyword evidence="3" id="KW-1185">Reference proteome</keyword>
<dbReference type="EMBL" id="CP065053">
    <property type="protein sequence ID" value="QPI52016.1"/>
    <property type="molecule type" value="Genomic_DNA"/>
</dbReference>
<dbReference type="RefSeq" id="WP_206091519.1">
    <property type="nucleotide sequence ID" value="NZ_CP065053.1"/>
</dbReference>
<keyword evidence="1" id="KW-0732">Signal</keyword>
<evidence type="ECO:0000313" key="3">
    <source>
        <dbReference type="Proteomes" id="UP000662888"/>
    </source>
</evidence>
<name>A0AA48WGK7_9BURK</name>
<evidence type="ECO:0000313" key="2">
    <source>
        <dbReference type="EMBL" id="QPI52016.1"/>
    </source>
</evidence>
<dbReference type="Proteomes" id="UP000662888">
    <property type="component" value="Chromosome"/>
</dbReference>
<proteinExistence type="predicted"/>
<protein>
    <submittedName>
        <fullName evidence="2">Uncharacterized protein</fullName>
    </submittedName>
</protein>
<organism evidence="2 3">
    <name type="scientific">Massilia antarctica</name>
    <dbReference type="NCBI Taxonomy" id="2765360"/>
    <lineage>
        <taxon>Bacteria</taxon>
        <taxon>Pseudomonadati</taxon>
        <taxon>Pseudomonadota</taxon>
        <taxon>Betaproteobacteria</taxon>
        <taxon>Burkholderiales</taxon>
        <taxon>Oxalobacteraceae</taxon>
        <taxon>Telluria group</taxon>
        <taxon>Massilia</taxon>
    </lineage>
</organism>